<dbReference type="SUPFAM" id="SSF52402">
    <property type="entry name" value="Adenine nucleotide alpha hydrolases-like"/>
    <property type="match status" value="2"/>
</dbReference>
<organism evidence="3">
    <name type="scientific">Pricia antarctica</name>
    <dbReference type="NCBI Taxonomy" id="641691"/>
    <lineage>
        <taxon>Bacteria</taxon>
        <taxon>Pseudomonadati</taxon>
        <taxon>Bacteroidota</taxon>
        <taxon>Flavobacteriia</taxon>
        <taxon>Flavobacteriales</taxon>
        <taxon>Flavobacteriaceae</taxon>
        <taxon>Pricia</taxon>
    </lineage>
</organism>
<dbReference type="InterPro" id="IPR006016">
    <property type="entry name" value="UspA"/>
</dbReference>
<proteinExistence type="inferred from homology"/>
<gene>
    <name evidence="3" type="ORF">ENH87_13075</name>
</gene>
<reference evidence="3" key="1">
    <citation type="journal article" date="2020" name="mSystems">
        <title>Genome- and Community-Level Interaction Insights into Carbon Utilization and Element Cycling Functions of Hydrothermarchaeota in Hydrothermal Sediment.</title>
        <authorList>
            <person name="Zhou Z."/>
            <person name="Liu Y."/>
            <person name="Xu W."/>
            <person name="Pan J."/>
            <person name="Luo Z.H."/>
            <person name="Li M."/>
        </authorList>
    </citation>
    <scope>NUCLEOTIDE SEQUENCE [LARGE SCALE GENOMIC DNA]</scope>
    <source>
        <strain evidence="3">HyVt-345</strain>
    </source>
</reference>
<evidence type="ECO:0000313" key="3">
    <source>
        <dbReference type="EMBL" id="HEA21833.1"/>
    </source>
</evidence>
<dbReference type="AlphaFoldDB" id="A0A831QRL1"/>
<dbReference type="InterPro" id="IPR014729">
    <property type="entry name" value="Rossmann-like_a/b/a_fold"/>
</dbReference>
<dbReference type="Pfam" id="PF00582">
    <property type="entry name" value="Usp"/>
    <property type="match status" value="1"/>
</dbReference>
<dbReference type="Proteomes" id="UP000886191">
    <property type="component" value="Unassembled WGS sequence"/>
</dbReference>
<dbReference type="EMBL" id="DRGL01000048">
    <property type="protein sequence ID" value="HEA21833.1"/>
    <property type="molecule type" value="Genomic_DNA"/>
</dbReference>
<evidence type="ECO:0000256" key="1">
    <source>
        <dbReference type="ARBA" id="ARBA00008791"/>
    </source>
</evidence>
<dbReference type="Gene3D" id="3.40.50.620">
    <property type="entry name" value="HUPs"/>
    <property type="match status" value="2"/>
</dbReference>
<protein>
    <submittedName>
        <fullName evidence="3">Universal stress protein</fullName>
    </submittedName>
</protein>
<dbReference type="PRINTS" id="PR01438">
    <property type="entry name" value="UNVRSLSTRESS"/>
</dbReference>
<comment type="caution">
    <text evidence="3">The sequence shown here is derived from an EMBL/GenBank/DDBJ whole genome shotgun (WGS) entry which is preliminary data.</text>
</comment>
<feature type="domain" description="UspA" evidence="2">
    <location>
        <begin position="1"/>
        <end position="148"/>
    </location>
</feature>
<dbReference type="CDD" id="cd00293">
    <property type="entry name" value="USP-like"/>
    <property type="match status" value="1"/>
</dbReference>
<accession>A0A831QRL1</accession>
<name>A0A831QRL1_9FLAO</name>
<evidence type="ECO:0000259" key="2">
    <source>
        <dbReference type="Pfam" id="PF00582"/>
    </source>
</evidence>
<sequence>MKKILVPTDFSDNAFNALHYAVELFKNEACIFYLLNTYALPIHQTEFAMDAPAQFGLDDITINQDRSIENLKILQQRATDEFNNPKHEFQTRSALNTLVSEVSTTVKDESIDLIFMGTQGATGAQEILFGTHTVDVIKKAKCPIIAVPSKFKYDTPKEILFPTDYEIDFRNSHLLELIHLAKKFEGKINFLHILSNYELDKEQKKNKSALSTMFEDIMHEYHEVPDTDIIDAVTDFQSKHGTDFLVMIQNKHTFFERFFAEPVIQKIGFHVNVPFMVIPHVGSEQ</sequence>
<dbReference type="PANTHER" id="PTHR46268:SF6">
    <property type="entry name" value="UNIVERSAL STRESS PROTEIN UP12"/>
    <property type="match status" value="1"/>
</dbReference>
<dbReference type="PANTHER" id="PTHR46268">
    <property type="entry name" value="STRESS RESPONSE PROTEIN NHAX"/>
    <property type="match status" value="1"/>
</dbReference>
<comment type="similarity">
    <text evidence="1">Belongs to the universal stress protein A family.</text>
</comment>
<dbReference type="InterPro" id="IPR006015">
    <property type="entry name" value="Universal_stress_UspA"/>
</dbReference>